<dbReference type="EMBL" id="MU551639">
    <property type="protein sequence ID" value="KAI5620952.1"/>
    <property type="molecule type" value="Genomic_DNA"/>
</dbReference>
<evidence type="ECO:0000313" key="3">
    <source>
        <dbReference type="Proteomes" id="UP001205998"/>
    </source>
</evidence>
<dbReference type="PANTHER" id="PTHR47510">
    <property type="entry name" value="REVERSE TRANSCRIPTASE DOMAIN-CONTAINING PROTEIN"/>
    <property type="match status" value="1"/>
</dbReference>
<proteinExistence type="predicted"/>
<protein>
    <submittedName>
        <fullName evidence="2">Dynamin-2 isoform X6</fullName>
    </submittedName>
</protein>
<dbReference type="GO" id="GO:0003924">
    <property type="term" value="F:GTPase activity"/>
    <property type="evidence" value="ECO:0007669"/>
    <property type="project" value="InterPro"/>
</dbReference>
<sequence length="448" mass="50168">MDGGGAVKDFIHSELLAYLYSSGDLNSLMEQSADQAQTPGFRPGHPMNAFRKRQPGPIQCTTSSAFLPSMHPSRGAQTNIKSPSWLRSYLTDLYQFIDVNGDQNSLMEESADQAQRRDEMLHMYHALKEALAIICYISTTTISVPVSLPVNDTWVQEDRLGQPVNAFGNSSQDLFSAPPQVPSRQTRIPPWVPRSVLKACADQLAPVFTEIFNLSLEQSTIVPVSKKPQPGCLNDYRLVALTSVVMKCFERLVRDFITASLPDTLDPLQFTYRQNRSTEDTISHLHTTMSHLDNRNRNYTKMLFVDYSSEFNTIIPSTLTSKLETDHKQWENTLHSPSLSALELPRVVSCVATSNSITIIKFADDTVVVGLISNNDRTAYLQKAKGDDGAPVDTFSIDPQLGRQVTTIRNLVDSYISIVKKTIMHIMINSRTWFTLYLGLGEVFLSTY</sequence>
<dbReference type="PANTHER" id="PTHR47510:SF3">
    <property type="entry name" value="ENDO_EXONUCLEASE_PHOSPHATASE DOMAIN-CONTAINING PROTEIN"/>
    <property type="match status" value="1"/>
</dbReference>
<keyword evidence="3" id="KW-1185">Reference proteome</keyword>
<dbReference type="Proteomes" id="UP001205998">
    <property type="component" value="Unassembled WGS sequence"/>
</dbReference>
<evidence type="ECO:0000313" key="2">
    <source>
        <dbReference type="EMBL" id="KAI5620952.1"/>
    </source>
</evidence>
<dbReference type="AlphaFoldDB" id="A0AAD5FMG2"/>
<feature type="domain" description="Dynamin GTPase effector" evidence="1">
    <location>
        <begin position="91"/>
        <end position="135"/>
    </location>
</feature>
<accession>A0AAD5FMG2</accession>
<reference evidence="2" key="1">
    <citation type="submission" date="2018-07" db="EMBL/GenBank/DDBJ databases">
        <title>Comparative genomics of catfishes provides insights into carnivory and benthic adaptation.</title>
        <authorList>
            <person name="Zhang Y."/>
            <person name="Wang D."/>
            <person name="Peng Z."/>
            <person name="Zheng S."/>
            <person name="Shao F."/>
            <person name="Tao W."/>
        </authorList>
    </citation>
    <scope>NUCLEOTIDE SEQUENCE</scope>
    <source>
        <strain evidence="2">Chongqing</strain>
    </source>
</reference>
<dbReference type="InterPro" id="IPR003130">
    <property type="entry name" value="GED"/>
</dbReference>
<gene>
    <name evidence="2" type="ORF">C0J50_19555</name>
</gene>
<dbReference type="GO" id="GO:0005525">
    <property type="term" value="F:GTP binding"/>
    <property type="evidence" value="ECO:0007669"/>
    <property type="project" value="InterPro"/>
</dbReference>
<name>A0AAD5FMG2_SILAS</name>
<comment type="caution">
    <text evidence="2">The sequence shown here is derived from an EMBL/GenBank/DDBJ whole genome shotgun (WGS) entry which is preliminary data.</text>
</comment>
<organism evidence="2 3">
    <name type="scientific">Silurus asotus</name>
    <name type="common">Amur catfish</name>
    <name type="synonym">Parasilurus asotus</name>
    <dbReference type="NCBI Taxonomy" id="30991"/>
    <lineage>
        <taxon>Eukaryota</taxon>
        <taxon>Metazoa</taxon>
        <taxon>Chordata</taxon>
        <taxon>Craniata</taxon>
        <taxon>Vertebrata</taxon>
        <taxon>Euteleostomi</taxon>
        <taxon>Actinopterygii</taxon>
        <taxon>Neopterygii</taxon>
        <taxon>Teleostei</taxon>
        <taxon>Ostariophysi</taxon>
        <taxon>Siluriformes</taxon>
        <taxon>Siluridae</taxon>
        <taxon>Silurus</taxon>
    </lineage>
</organism>
<evidence type="ECO:0000259" key="1">
    <source>
        <dbReference type="Pfam" id="PF02212"/>
    </source>
</evidence>
<dbReference type="Pfam" id="PF02212">
    <property type="entry name" value="GED"/>
    <property type="match status" value="1"/>
</dbReference>